<reference evidence="1 2" key="1">
    <citation type="submission" date="2019-06" db="EMBL/GenBank/DDBJ databases">
        <title>Sequencing the genomes of 1000 actinobacteria strains.</title>
        <authorList>
            <person name="Klenk H.-P."/>
        </authorList>
    </citation>
    <scope>NUCLEOTIDE SEQUENCE [LARGE SCALE GENOMIC DNA]</scope>
    <source>
        <strain evidence="1 2">DSM 18935</strain>
    </source>
</reference>
<dbReference type="OrthoDB" id="9793881at2"/>
<dbReference type="AlphaFoldDB" id="A0A560WGK2"/>
<dbReference type="InterPro" id="IPR015946">
    <property type="entry name" value="KH_dom-like_a/b"/>
</dbReference>
<name>A0A560WGK2_9MICO</name>
<dbReference type="EMBL" id="VIUW01000001">
    <property type="protein sequence ID" value="TWD16807.1"/>
    <property type="molecule type" value="Genomic_DNA"/>
</dbReference>
<dbReference type="PANTHER" id="PTHR35368:SF1">
    <property type="entry name" value="HYDROPEROXIDE REDUCTASE"/>
    <property type="match status" value="1"/>
</dbReference>
<dbReference type="InterPro" id="IPR003718">
    <property type="entry name" value="OsmC/Ohr_fam"/>
</dbReference>
<proteinExistence type="predicted"/>
<dbReference type="PANTHER" id="PTHR35368">
    <property type="entry name" value="HYDROPEROXIDE REDUCTASE"/>
    <property type="match status" value="1"/>
</dbReference>
<dbReference type="Gene3D" id="3.30.300.20">
    <property type="match status" value="1"/>
</dbReference>
<dbReference type="SUPFAM" id="SSF82784">
    <property type="entry name" value="OsmC-like"/>
    <property type="match status" value="1"/>
</dbReference>
<dbReference type="InterPro" id="IPR036102">
    <property type="entry name" value="OsmC/Ohrsf"/>
</dbReference>
<accession>A0A560WGK2</accession>
<dbReference type="RefSeq" id="WP_144855072.1">
    <property type="nucleotide sequence ID" value="NZ_BAAAYT010000006.1"/>
</dbReference>
<keyword evidence="2" id="KW-1185">Reference proteome</keyword>
<organism evidence="1 2">
    <name type="scientific">Marihabitans asiaticum</name>
    <dbReference type="NCBI Taxonomy" id="415218"/>
    <lineage>
        <taxon>Bacteria</taxon>
        <taxon>Bacillati</taxon>
        <taxon>Actinomycetota</taxon>
        <taxon>Actinomycetes</taxon>
        <taxon>Micrococcales</taxon>
        <taxon>Intrasporangiaceae</taxon>
        <taxon>Marihabitans</taxon>
    </lineage>
</organism>
<sequence length="182" mass="18856">MTTAQTENHAAHEKIADVASLRARQKPLKERYSEDAAAAVVTSRASARVLGDDIAAELDTDAGTVVAGLHPATGGDGTQACSGDIVLQALVACAAVTLKSVATAMRVPLRSATLTATGEWDARGTLGVAKDVPVGFTSVSVVADLDTDADDATVDRLLELTERYCVVAQTLRNPPEVSVERA</sequence>
<protein>
    <submittedName>
        <fullName evidence="1">Putative OsmC-like protein</fullName>
    </submittedName>
</protein>
<dbReference type="Pfam" id="PF02566">
    <property type="entry name" value="OsmC"/>
    <property type="match status" value="1"/>
</dbReference>
<gene>
    <name evidence="1" type="ORF">FB557_0344</name>
</gene>
<dbReference type="InterPro" id="IPR052924">
    <property type="entry name" value="OsmC/Ohr_hydroprdx_reductase"/>
</dbReference>
<comment type="caution">
    <text evidence="1">The sequence shown here is derived from an EMBL/GenBank/DDBJ whole genome shotgun (WGS) entry which is preliminary data.</text>
</comment>
<evidence type="ECO:0000313" key="2">
    <source>
        <dbReference type="Proteomes" id="UP000315628"/>
    </source>
</evidence>
<evidence type="ECO:0000313" key="1">
    <source>
        <dbReference type="EMBL" id="TWD16807.1"/>
    </source>
</evidence>
<dbReference type="Proteomes" id="UP000315628">
    <property type="component" value="Unassembled WGS sequence"/>
</dbReference>